<sequence>MLEYVSNPYVKGENRGTQRLVIGKNGKVYYTKDHYKTFVKMPRKKGVIR</sequence>
<comment type="caution">
    <text evidence="1">The sequence shown here is derived from an EMBL/GenBank/DDBJ whole genome shotgun (WGS) entry which is preliminary data.</text>
</comment>
<proteinExistence type="predicted"/>
<evidence type="ECO:0000313" key="1">
    <source>
        <dbReference type="EMBL" id="MCM3735210.1"/>
    </source>
</evidence>
<keyword evidence="2" id="KW-1185">Reference proteome</keyword>
<accession>A0ACC6A3P4</accession>
<organism evidence="1 2">
    <name type="scientific">Bacillus cytotoxicus</name>
    <dbReference type="NCBI Taxonomy" id="580165"/>
    <lineage>
        <taxon>Bacteria</taxon>
        <taxon>Bacillati</taxon>
        <taxon>Bacillota</taxon>
        <taxon>Bacilli</taxon>
        <taxon>Bacillales</taxon>
        <taxon>Bacillaceae</taxon>
        <taxon>Bacillus</taxon>
        <taxon>Bacillus cereus group</taxon>
    </lineage>
</organism>
<gene>
    <name evidence="1" type="ORF">M3215_05090</name>
</gene>
<name>A0ACC6A3P4_9BACI</name>
<evidence type="ECO:0000313" key="2">
    <source>
        <dbReference type="Proteomes" id="UP001202289"/>
    </source>
</evidence>
<dbReference type="Proteomes" id="UP001202289">
    <property type="component" value="Unassembled WGS sequence"/>
</dbReference>
<protein>
    <submittedName>
        <fullName evidence="1">Uncharacterized protein</fullName>
    </submittedName>
</protein>
<dbReference type="EMBL" id="JAMBOP010000004">
    <property type="protein sequence ID" value="MCM3735210.1"/>
    <property type="molecule type" value="Genomic_DNA"/>
</dbReference>
<reference evidence="1" key="1">
    <citation type="submission" date="2022-05" db="EMBL/GenBank/DDBJ databases">
        <title>Comparative Genomics of Spacecraft Associated Microbes.</title>
        <authorList>
            <person name="Tran M.T."/>
            <person name="Wright A."/>
            <person name="Seuylemezian A."/>
            <person name="Eisen J."/>
            <person name="Coil D."/>
        </authorList>
    </citation>
    <scope>NUCLEOTIDE SEQUENCE</scope>
    <source>
        <strain evidence="1">FAIRING 10M-2.2</strain>
    </source>
</reference>